<accession>A0A812LP22</accession>
<dbReference type="Proteomes" id="UP000604046">
    <property type="component" value="Unassembled WGS sequence"/>
</dbReference>
<dbReference type="EMBL" id="CAJNDS010001024">
    <property type="protein sequence ID" value="CAE7244375.1"/>
    <property type="molecule type" value="Genomic_DNA"/>
</dbReference>
<gene>
    <name evidence="1" type="ORF">SNAT2548_LOCUS11417</name>
</gene>
<protein>
    <recommendedName>
        <fullName evidence="3">RRM domain-containing protein</fullName>
    </recommendedName>
</protein>
<name>A0A812LP22_9DINO</name>
<proteinExistence type="predicted"/>
<dbReference type="AlphaFoldDB" id="A0A812LP22"/>
<evidence type="ECO:0000313" key="2">
    <source>
        <dbReference type="Proteomes" id="UP000604046"/>
    </source>
</evidence>
<keyword evidence="2" id="KW-1185">Reference proteome</keyword>
<evidence type="ECO:0008006" key="3">
    <source>
        <dbReference type="Google" id="ProtNLM"/>
    </source>
</evidence>
<sequence>MVDALGLLLRPHCIKGNPFVNFTSVSPVFEQGLAPSEPSSMGGRSVPSHHQRLTTSLRDSLQVWGVPRPEPEAAVCRQDWPESADTVTIKNIPCRIRAQEILSAVCALGFTENHLLYLHLPAKQGRNTCTLGYCFIGFRSVALARQFWEKSSELRFPDRTSLKVPHVEAATRSMHGEVLWFRREAAGTEEVDVATGQGECAAGGPGHSEAKDQCGAECPRHSEVHRTPQKTTWLL</sequence>
<organism evidence="1 2">
    <name type="scientific">Symbiodinium natans</name>
    <dbReference type="NCBI Taxonomy" id="878477"/>
    <lineage>
        <taxon>Eukaryota</taxon>
        <taxon>Sar</taxon>
        <taxon>Alveolata</taxon>
        <taxon>Dinophyceae</taxon>
        <taxon>Suessiales</taxon>
        <taxon>Symbiodiniaceae</taxon>
        <taxon>Symbiodinium</taxon>
    </lineage>
</organism>
<reference evidence="1" key="1">
    <citation type="submission" date="2021-02" db="EMBL/GenBank/DDBJ databases">
        <authorList>
            <person name="Dougan E. K."/>
            <person name="Rhodes N."/>
            <person name="Thang M."/>
            <person name="Chan C."/>
        </authorList>
    </citation>
    <scope>NUCLEOTIDE SEQUENCE</scope>
</reference>
<comment type="caution">
    <text evidence="1">The sequence shown here is derived from an EMBL/GenBank/DDBJ whole genome shotgun (WGS) entry which is preliminary data.</text>
</comment>
<evidence type="ECO:0000313" key="1">
    <source>
        <dbReference type="EMBL" id="CAE7244375.1"/>
    </source>
</evidence>